<dbReference type="InterPro" id="IPR024868">
    <property type="entry name" value="FJX1/FJ"/>
</dbReference>
<dbReference type="RefSeq" id="XP_022293340.1">
    <property type="nucleotide sequence ID" value="XM_022437632.1"/>
</dbReference>
<dbReference type="RefSeq" id="XP_022293339.1">
    <property type="nucleotide sequence ID" value="XM_022437631.1"/>
</dbReference>
<dbReference type="RefSeq" id="XP_022293344.1">
    <property type="nucleotide sequence ID" value="XM_022437636.1"/>
</dbReference>
<evidence type="ECO:0000313" key="2">
    <source>
        <dbReference type="Proteomes" id="UP000694844"/>
    </source>
</evidence>
<dbReference type="PANTHER" id="PTHR13147">
    <property type="entry name" value="FOUR-JOINTED BOX PROTEIN 1"/>
    <property type="match status" value="1"/>
</dbReference>
<dbReference type="OrthoDB" id="10055077at2759"/>
<accession>A0A8B8AQL0</accession>
<gene>
    <name evidence="3 4 5 6 7" type="primary">LOC111103967</name>
</gene>
<protein>
    <submittedName>
        <fullName evidence="3 4">Four-jointed box protein 1-like</fullName>
    </submittedName>
</protein>
<feature type="region of interest" description="Disordered" evidence="1">
    <location>
        <begin position="40"/>
        <end position="73"/>
    </location>
</feature>
<feature type="compositionally biased region" description="Polar residues" evidence="1">
    <location>
        <begin position="97"/>
        <end position="106"/>
    </location>
</feature>
<name>A0A8B8AQL0_CRAVI</name>
<proteinExistence type="predicted"/>
<evidence type="ECO:0000313" key="7">
    <source>
        <dbReference type="RefSeq" id="XP_022293344.1"/>
    </source>
</evidence>
<reference evidence="3 4" key="1">
    <citation type="submission" date="2025-04" db="UniProtKB">
        <authorList>
            <consortium name="RefSeq"/>
        </authorList>
    </citation>
    <scope>IDENTIFICATION</scope>
    <source>
        <tissue evidence="3 4">Whole sample</tissue>
    </source>
</reference>
<dbReference type="AlphaFoldDB" id="A0A8B8AQL0"/>
<dbReference type="PRINTS" id="PR02072">
    <property type="entry name" value="4JOINTEDBOX1"/>
</dbReference>
<dbReference type="Proteomes" id="UP000694844">
    <property type="component" value="Chromosome 7"/>
</dbReference>
<dbReference type="PANTHER" id="PTHR13147:SF5">
    <property type="entry name" value="FOUR-JOINTED BOX PROTEIN 1"/>
    <property type="match status" value="1"/>
</dbReference>
<evidence type="ECO:0000256" key="1">
    <source>
        <dbReference type="SAM" id="MobiDB-lite"/>
    </source>
</evidence>
<keyword evidence="2" id="KW-1185">Reference proteome</keyword>
<dbReference type="GO" id="GO:0005615">
    <property type="term" value="C:extracellular space"/>
    <property type="evidence" value="ECO:0007669"/>
    <property type="project" value="TreeGrafter"/>
</dbReference>
<evidence type="ECO:0000313" key="6">
    <source>
        <dbReference type="RefSeq" id="XP_022293343.1"/>
    </source>
</evidence>
<evidence type="ECO:0000313" key="4">
    <source>
        <dbReference type="RefSeq" id="XP_022293340.1"/>
    </source>
</evidence>
<sequence>MRRVDAVIMAGLAFTLGFVLGMVIQLPVITLPLNEKHFENTDPKFGVRSGSEGSARKQLSPDNPLRLLKPSTHGVVYPQNNGTNSYLLGQADYGGSQHASSGTSPARESVIRNRESAERPAVVDGVLWSEATEKKCPGGFTEEDQKSWKSKIDKTKVVKLETGCGRMQNRMATFKDAVRACVRYRVNTDQLQGEIFSYYLSKLLGIDNVPPSSLHLVNTMDDRWRTVTGEIANSKWADDKVVIFTQFVEGLKPSYIPVEFRDEDRKLHPLQDLIHSKGPEDLCDLVQWSDLIVFDYLTANLDRVVNNMFNRQWNPNMMNTPAHNLERTSGGRLIFLDNESGLFHGYRLLDKYASYHRTLLDALCVFRNSTARAIERLHHSGSVGEELNKMFSQNEALFNQIPRLPQKNAKILQQRISDVYDQIQKCKKQYA</sequence>
<feature type="region of interest" description="Disordered" evidence="1">
    <location>
        <begin position="94"/>
        <end position="115"/>
    </location>
</feature>
<dbReference type="RefSeq" id="XP_022293343.1">
    <property type="nucleotide sequence ID" value="XM_022437635.1"/>
</dbReference>
<dbReference type="KEGG" id="cvn:111103967"/>
<organism evidence="2 5">
    <name type="scientific">Crassostrea virginica</name>
    <name type="common">Eastern oyster</name>
    <dbReference type="NCBI Taxonomy" id="6565"/>
    <lineage>
        <taxon>Eukaryota</taxon>
        <taxon>Metazoa</taxon>
        <taxon>Spiralia</taxon>
        <taxon>Lophotrochozoa</taxon>
        <taxon>Mollusca</taxon>
        <taxon>Bivalvia</taxon>
        <taxon>Autobranchia</taxon>
        <taxon>Pteriomorphia</taxon>
        <taxon>Ostreida</taxon>
        <taxon>Ostreoidea</taxon>
        <taxon>Ostreidae</taxon>
        <taxon>Crassostrea</taxon>
    </lineage>
</organism>
<dbReference type="GO" id="GO:0007267">
    <property type="term" value="P:cell-cell signaling"/>
    <property type="evidence" value="ECO:0007669"/>
    <property type="project" value="TreeGrafter"/>
</dbReference>
<evidence type="ECO:0000313" key="3">
    <source>
        <dbReference type="RefSeq" id="XP_022293339.1"/>
    </source>
</evidence>
<dbReference type="RefSeq" id="XP_022293341.1">
    <property type="nucleotide sequence ID" value="XM_022437633.1"/>
</dbReference>
<evidence type="ECO:0000313" key="5">
    <source>
        <dbReference type="RefSeq" id="XP_022293341.1"/>
    </source>
</evidence>
<dbReference type="GeneID" id="111103967"/>